<dbReference type="EMBL" id="LPUR01000016">
    <property type="protein sequence ID" value="KXH81612.1"/>
    <property type="molecule type" value="Genomic_DNA"/>
</dbReference>
<organism evidence="1 2">
    <name type="scientific">Chryseobacterium kwangjuense</name>
    <dbReference type="NCBI Taxonomy" id="267125"/>
    <lineage>
        <taxon>Bacteria</taxon>
        <taxon>Pseudomonadati</taxon>
        <taxon>Bacteroidota</taxon>
        <taxon>Flavobacteriia</taxon>
        <taxon>Flavobacteriales</taxon>
        <taxon>Weeksellaceae</taxon>
        <taxon>Chryseobacterium group</taxon>
        <taxon>Chryseobacterium</taxon>
    </lineage>
</organism>
<evidence type="ECO:0008006" key="3">
    <source>
        <dbReference type="Google" id="ProtNLM"/>
    </source>
</evidence>
<dbReference type="GO" id="GO:0003677">
    <property type="term" value="F:DNA binding"/>
    <property type="evidence" value="ECO:0007669"/>
    <property type="project" value="InterPro"/>
</dbReference>
<dbReference type="InterPro" id="IPR010982">
    <property type="entry name" value="Lambda_DNA-bd_dom_sf"/>
</dbReference>
<gene>
    <name evidence="1" type="ORF">AU378_18145</name>
</gene>
<dbReference type="Proteomes" id="UP000070513">
    <property type="component" value="Unassembled WGS sequence"/>
</dbReference>
<sequence>MLIALVNTEETIYKIKIILSLKKLLESGKKLQKEIKGNKIMYSYHGVASNALLRKATINDTLNGHTSPKAVTLISIVEGMGFTMTDFSKEFDNISEDEIKIYSQEHT</sequence>
<name>A0A135WA59_9FLAO</name>
<comment type="caution">
    <text evidence="1">The sequence shown here is derived from an EMBL/GenBank/DDBJ whole genome shotgun (WGS) entry which is preliminary data.</text>
</comment>
<accession>A0A135WA59</accession>
<evidence type="ECO:0000313" key="2">
    <source>
        <dbReference type="Proteomes" id="UP000070513"/>
    </source>
</evidence>
<reference evidence="2" key="1">
    <citation type="submission" date="2015-12" db="EMBL/GenBank/DDBJ databases">
        <title>Genome sequence of a biocontrol rhizobacterium Chryseobacterium kwangjuense strain KJ1R5 isolated from pepper (Capsicum annuum L.).</title>
        <authorList>
            <person name="Jeong J.-J."/>
            <person name="Park H."/>
            <person name="Mannaa M."/>
            <person name="Sang M.K."/>
            <person name="Choi I.-G."/>
            <person name="Kim K.D."/>
        </authorList>
    </citation>
    <scope>NUCLEOTIDE SEQUENCE [LARGE SCALE GENOMIC DNA]</scope>
    <source>
        <strain evidence="2">KJ1R5</strain>
    </source>
</reference>
<protein>
    <recommendedName>
        <fullName evidence="3">HTH cro/C1-type domain-containing protein</fullName>
    </recommendedName>
</protein>
<dbReference type="AlphaFoldDB" id="A0A135WA59"/>
<reference evidence="1 2" key="2">
    <citation type="journal article" date="2016" name="Genome Announc.">
        <title>Draft Genome Sequence of a Biocontrol Rhizobacterium, Chryseobacterium kwangjuense Strain KJ1R5, Isolated from Pepper (Capsicum annuum).</title>
        <authorList>
            <person name="Jeong J.J."/>
            <person name="Park H."/>
            <person name="Park B.H."/>
            <person name="Mannaa M."/>
            <person name="Sang M.K."/>
            <person name="Choi I.G."/>
            <person name="Kim K.D."/>
        </authorList>
    </citation>
    <scope>NUCLEOTIDE SEQUENCE [LARGE SCALE GENOMIC DNA]</scope>
    <source>
        <strain evidence="1 2">KJ1R5</strain>
    </source>
</reference>
<proteinExistence type="predicted"/>
<evidence type="ECO:0000313" key="1">
    <source>
        <dbReference type="EMBL" id="KXH81612.1"/>
    </source>
</evidence>
<dbReference type="Gene3D" id="1.10.260.40">
    <property type="entry name" value="lambda repressor-like DNA-binding domains"/>
    <property type="match status" value="1"/>
</dbReference>